<keyword evidence="5" id="KW-0119">Carbohydrate metabolism</keyword>
<dbReference type="InterPro" id="IPR012341">
    <property type="entry name" value="6hp_glycosidase-like_sf"/>
</dbReference>
<gene>
    <name evidence="7" type="ORF">A3D45_02550</name>
</gene>
<reference evidence="7 8" key="1">
    <citation type="journal article" date="2016" name="Nat. Commun.">
        <title>Thousands of microbial genomes shed light on interconnected biogeochemical processes in an aquifer system.</title>
        <authorList>
            <person name="Anantharaman K."/>
            <person name="Brown C.T."/>
            <person name="Hug L.A."/>
            <person name="Sharon I."/>
            <person name="Castelle C.J."/>
            <person name="Probst A.J."/>
            <person name="Thomas B.C."/>
            <person name="Singh A."/>
            <person name="Wilkins M.J."/>
            <person name="Karaoz U."/>
            <person name="Brodie E.L."/>
            <person name="Williams K.H."/>
            <person name="Hubbard S.S."/>
            <person name="Banfield J.F."/>
        </authorList>
    </citation>
    <scope>NUCLEOTIDE SEQUENCE [LARGE SCALE GENOMIC DNA]</scope>
</reference>
<evidence type="ECO:0000256" key="4">
    <source>
        <dbReference type="ARBA" id="ARBA00022801"/>
    </source>
</evidence>
<evidence type="ECO:0000256" key="1">
    <source>
        <dbReference type="ARBA" id="ARBA00000094"/>
    </source>
</evidence>
<evidence type="ECO:0000313" key="8">
    <source>
        <dbReference type="Proteomes" id="UP000176877"/>
    </source>
</evidence>
<comment type="caution">
    <text evidence="7">The sequence shown here is derived from an EMBL/GenBank/DDBJ whole genome shotgun (WGS) entry which is preliminary data.</text>
</comment>
<dbReference type="EC" id="3.2.1.26" evidence="3"/>
<dbReference type="EMBL" id="MFFT01000054">
    <property type="protein sequence ID" value="OGF22347.1"/>
    <property type="molecule type" value="Genomic_DNA"/>
</dbReference>
<dbReference type="SUPFAM" id="SSF48208">
    <property type="entry name" value="Six-hairpin glycosidases"/>
    <property type="match status" value="1"/>
</dbReference>
<dbReference type="GO" id="GO:0005975">
    <property type="term" value="P:carbohydrate metabolic process"/>
    <property type="evidence" value="ECO:0007669"/>
    <property type="project" value="InterPro"/>
</dbReference>
<dbReference type="GO" id="GO:0033926">
    <property type="term" value="F:endo-alpha-N-acetylgalactosaminidase activity"/>
    <property type="evidence" value="ECO:0007669"/>
    <property type="project" value="InterPro"/>
</dbReference>
<evidence type="ECO:0000313" key="7">
    <source>
        <dbReference type="EMBL" id="OGF22347.1"/>
    </source>
</evidence>
<keyword evidence="6" id="KW-0326">Glycosidase</keyword>
<dbReference type="Pfam" id="PF12899">
    <property type="entry name" value="Glyco_hydro_100"/>
    <property type="match status" value="1"/>
</dbReference>
<accession>A0A1F5S6P3</accession>
<dbReference type="Gene3D" id="1.50.10.10">
    <property type="match status" value="2"/>
</dbReference>
<comment type="catalytic activity">
    <reaction evidence="1">
        <text>Hydrolysis of terminal non-reducing beta-D-fructofuranoside residues in beta-D-fructofuranosides.</text>
        <dbReference type="EC" id="3.2.1.26"/>
    </reaction>
</comment>
<evidence type="ECO:0000256" key="5">
    <source>
        <dbReference type="ARBA" id="ARBA00023277"/>
    </source>
</evidence>
<keyword evidence="4 7" id="KW-0378">Hydrolase</keyword>
<evidence type="ECO:0000256" key="6">
    <source>
        <dbReference type="ARBA" id="ARBA00023295"/>
    </source>
</evidence>
<evidence type="ECO:0000256" key="2">
    <source>
        <dbReference type="ARBA" id="ARBA00007671"/>
    </source>
</evidence>
<dbReference type="GO" id="GO:0004564">
    <property type="term" value="F:beta-fructofuranosidase activity"/>
    <property type="evidence" value="ECO:0007669"/>
    <property type="project" value="UniProtKB-EC"/>
</dbReference>
<proteinExistence type="inferred from homology"/>
<dbReference type="InterPro" id="IPR024746">
    <property type="entry name" value="Glyco_hydro_100"/>
</dbReference>
<comment type="similarity">
    <text evidence="2">Belongs to the glycosyl hydrolase 100 family.</text>
</comment>
<sequence>MIEECYKKSIILLLNNSNDYGLLASAPSDRAKQRNYLSIFARDASICAMGMVASKNLKLIAIAEKSLKNLAAYQANNGQIPNYIKPETKTTDFWYLGCIDATLWWLIAIKFFDRYSTKKSLLKNRLKQNIAKAISWLEAQEHQKFYLLEQNEASDWADIMPRSGYVLYSNVLWFWVKKLYKLKTINKTKKNFNFLFYPWQKIPLSYFKETRRAKKLINYIKNGHNKLPHYLSFVNYSFWGKETDVYANLLACLLDLPDKKLQAKIADCLQKEKNNSPLPIKTCFHPIKQNDKLWRPYMLEHKQNHPEQYHNGGIWPFISCLWPMLIHKNGGQNKAWQELKKVALANKLNNWEFNEWLHGQTGKPLGMAGQSWNAGMFLLAYHYLNNQIKI</sequence>
<name>A0A1F5S6P3_9BACT</name>
<dbReference type="Proteomes" id="UP000176877">
    <property type="component" value="Unassembled WGS sequence"/>
</dbReference>
<protein>
    <recommendedName>
        <fullName evidence="3">beta-fructofuranosidase</fullName>
        <ecNumber evidence="3">3.2.1.26</ecNumber>
    </recommendedName>
</protein>
<dbReference type="InterPro" id="IPR008928">
    <property type="entry name" value="6-hairpin_glycosidase_sf"/>
</dbReference>
<evidence type="ECO:0000256" key="3">
    <source>
        <dbReference type="ARBA" id="ARBA00012758"/>
    </source>
</evidence>
<organism evidence="7 8">
    <name type="scientific">Candidatus Falkowbacteria bacterium RIFCSPHIGHO2_02_FULL_42_9</name>
    <dbReference type="NCBI Taxonomy" id="1797986"/>
    <lineage>
        <taxon>Bacteria</taxon>
        <taxon>Candidatus Falkowiibacteriota</taxon>
    </lineage>
</organism>
<dbReference type="AlphaFoldDB" id="A0A1F5S6P3"/>